<dbReference type="SUPFAM" id="SSF48498">
    <property type="entry name" value="Tetracyclin repressor-like, C-terminal domain"/>
    <property type="match status" value="1"/>
</dbReference>
<dbReference type="GO" id="GO:0000976">
    <property type="term" value="F:transcription cis-regulatory region binding"/>
    <property type="evidence" value="ECO:0007669"/>
    <property type="project" value="TreeGrafter"/>
</dbReference>
<evidence type="ECO:0000259" key="6">
    <source>
        <dbReference type="PROSITE" id="PS50977"/>
    </source>
</evidence>
<keyword evidence="1" id="KW-0678">Repressor</keyword>
<dbReference type="PANTHER" id="PTHR30055:SF229">
    <property type="entry name" value="HTH-TYPE TRANSCRIPTIONAL REPRESSOR RV1474C"/>
    <property type="match status" value="1"/>
</dbReference>
<organism evidence="7 8">
    <name type="scientific">Geodermatophilus amargosae</name>
    <dbReference type="NCBI Taxonomy" id="1296565"/>
    <lineage>
        <taxon>Bacteria</taxon>
        <taxon>Bacillati</taxon>
        <taxon>Actinomycetota</taxon>
        <taxon>Actinomycetes</taxon>
        <taxon>Geodermatophilales</taxon>
        <taxon>Geodermatophilaceae</taxon>
        <taxon>Geodermatophilus</taxon>
    </lineage>
</organism>
<dbReference type="AlphaFoldDB" id="A0A1I7BD66"/>
<protein>
    <submittedName>
        <fullName evidence="7">Transcriptional regulator, TetR family</fullName>
    </submittedName>
</protein>
<evidence type="ECO:0000256" key="5">
    <source>
        <dbReference type="PROSITE-ProRule" id="PRU00335"/>
    </source>
</evidence>
<dbReference type="InterPro" id="IPR039538">
    <property type="entry name" value="BetI_C"/>
</dbReference>
<dbReference type="PANTHER" id="PTHR30055">
    <property type="entry name" value="HTH-TYPE TRANSCRIPTIONAL REGULATOR RUTR"/>
    <property type="match status" value="1"/>
</dbReference>
<keyword evidence="2" id="KW-0805">Transcription regulation</keyword>
<proteinExistence type="predicted"/>
<evidence type="ECO:0000313" key="8">
    <source>
        <dbReference type="Proteomes" id="UP000199546"/>
    </source>
</evidence>
<keyword evidence="8" id="KW-1185">Reference proteome</keyword>
<keyword evidence="3 5" id="KW-0238">DNA-binding</keyword>
<dbReference type="PROSITE" id="PS50977">
    <property type="entry name" value="HTH_TETR_2"/>
    <property type="match status" value="1"/>
</dbReference>
<dbReference type="OrthoDB" id="5242390at2"/>
<feature type="domain" description="HTH tetR-type" evidence="6">
    <location>
        <begin position="44"/>
        <end position="104"/>
    </location>
</feature>
<dbReference type="GO" id="GO:0003700">
    <property type="term" value="F:DNA-binding transcription factor activity"/>
    <property type="evidence" value="ECO:0007669"/>
    <property type="project" value="TreeGrafter"/>
</dbReference>
<evidence type="ECO:0000313" key="7">
    <source>
        <dbReference type="EMBL" id="SFT85143.1"/>
    </source>
</evidence>
<dbReference type="EMBL" id="FPBA01000013">
    <property type="protein sequence ID" value="SFT85143.1"/>
    <property type="molecule type" value="Genomic_DNA"/>
</dbReference>
<evidence type="ECO:0000256" key="1">
    <source>
        <dbReference type="ARBA" id="ARBA00022491"/>
    </source>
</evidence>
<sequence>MDHSSKTKDRSLTRSSVDPPLHRVKNDRSLYGGLVPRVSESHLAARRDQILDAATTRFAANGFQATGMADVIAASGLSAGAVYRYFRSKDELIAAIVERVVGEAAARFEVLLQQEPVPDPAAAVATAVRMVADVAGRGQVDLTRVAVQAWGEALRNPEVHAVVDRAYRTIRGFFVEVVRRGQQAGTIPADADPLHLGATMLSAVLGFLLQRLLLADLDPAAYTEALRVSWVGTPAAGG</sequence>
<name>A0A1I7BD66_9ACTN</name>
<evidence type="ECO:0000256" key="2">
    <source>
        <dbReference type="ARBA" id="ARBA00023015"/>
    </source>
</evidence>
<dbReference type="InterPro" id="IPR050109">
    <property type="entry name" value="HTH-type_TetR-like_transc_reg"/>
</dbReference>
<feature type="DNA-binding region" description="H-T-H motif" evidence="5">
    <location>
        <begin position="67"/>
        <end position="86"/>
    </location>
</feature>
<dbReference type="InterPro" id="IPR001647">
    <property type="entry name" value="HTH_TetR"/>
</dbReference>
<dbReference type="InterPro" id="IPR009057">
    <property type="entry name" value="Homeodomain-like_sf"/>
</dbReference>
<evidence type="ECO:0000256" key="4">
    <source>
        <dbReference type="ARBA" id="ARBA00023163"/>
    </source>
</evidence>
<dbReference type="Proteomes" id="UP000199546">
    <property type="component" value="Unassembled WGS sequence"/>
</dbReference>
<dbReference type="Pfam" id="PF13977">
    <property type="entry name" value="TetR_C_6"/>
    <property type="match status" value="1"/>
</dbReference>
<dbReference type="SUPFAM" id="SSF46689">
    <property type="entry name" value="Homeodomain-like"/>
    <property type="match status" value="1"/>
</dbReference>
<evidence type="ECO:0000256" key="3">
    <source>
        <dbReference type="ARBA" id="ARBA00023125"/>
    </source>
</evidence>
<reference evidence="8" key="1">
    <citation type="submission" date="2016-10" db="EMBL/GenBank/DDBJ databases">
        <authorList>
            <person name="Varghese N."/>
            <person name="Submissions S."/>
        </authorList>
    </citation>
    <scope>NUCLEOTIDE SEQUENCE [LARGE SCALE GENOMIC DNA]</scope>
    <source>
        <strain evidence="8">DSM 46136</strain>
    </source>
</reference>
<dbReference type="InterPro" id="IPR036271">
    <property type="entry name" value="Tet_transcr_reg_TetR-rel_C_sf"/>
</dbReference>
<keyword evidence="4" id="KW-0804">Transcription</keyword>
<dbReference type="STRING" id="1296565.SAMN05660657_03510"/>
<gene>
    <name evidence="7" type="ORF">SAMN05660657_03510</name>
</gene>
<dbReference type="Pfam" id="PF00440">
    <property type="entry name" value="TetR_N"/>
    <property type="match status" value="1"/>
</dbReference>
<accession>A0A1I7BD66</accession>
<dbReference type="PRINTS" id="PR00455">
    <property type="entry name" value="HTHTETR"/>
</dbReference>
<dbReference type="Gene3D" id="1.10.357.10">
    <property type="entry name" value="Tetracycline Repressor, domain 2"/>
    <property type="match status" value="1"/>
</dbReference>